<organism evidence="1 2">
    <name type="scientific">Taklimakanibacter albus</name>
    <dbReference type="NCBI Taxonomy" id="2800327"/>
    <lineage>
        <taxon>Bacteria</taxon>
        <taxon>Pseudomonadati</taxon>
        <taxon>Pseudomonadota</taxon>
        <taxon>Alphaproteobacteria</taxon>
        <taxon>Hyphomicrobiales</taxon>
        <taxon>Aestuariivirgaceae</taxon>
        <taxon>Taklimakanibacter</taxon>
    </lineage>
</organism>
<name>A0ACC5RC78_9HYPH</name>
<dbReference type="Proteomes" id="UP000616151">
    <property type="component" value="Unassembled WGS sequence"/>
</dbReference>
<sequence length="354" mass="39624">MLAQISSLPLPADNSLDLPQLMTEMAGLVEVIGARNFYSAALAALGRLLGCERQIAVRYAQFAKPQFLANYSLTAEAEVTYMRELYRIDPLLHLVRTQVPDRVMTALQMRREGNDNLYFENLYHSARIYDEIVVLLPAVGGVWVALCLDLDDRPFEPGEVEFVRHIYPLLENLHRLHIVSSLSGHRGGYLNDSQLAVMVVDDEGKPCFRNGVWSGKVTAAAEDAICAVSQDSSEGVHSLDELDVVHWEKLEDGNAVAPGGRVFVVERRSPGYLAIDNLFSQMITDYQLTPRECEILRHGLRGMSTAAIAKRLDIGAGTVRNHKHRLYSKLDVTSEREITSLIFDRIFKDQLTQA</sequence>
<gene>
    <name evidence="1" type="ORF">JHL16_27870</name>
</gene>
<protein>
    <submittedName>
        <fullName evidence="1">Helix-turn-helix transcriptional regulator</fullName>
    </submittedName>
</protein>
<evidence type="ECO:0000313" key="1">
    <source>
        <dbReference type="EMBL" id="MBK1870212.1"/>
    </source>
</evidence>
<dbReference type="EMBL" id="JAENHL010000008">
    <property type="protein sequence ID" value="MBK1870212.1"/>
    <property type="molecule type" value="Genomic_DNA"/>
</dbReference>
<reference evidence="1" key="1">
    <citation type="submission" date="2021-01" db="EMBL/GenBank/DDBJ databases">
        <authorList>
            <person name="Sun Q."/>
        </authorList>
    </citation>
    <scope>NUCLEOTIDE SEQUENCE</scope>
    <source>
        <strain evidence="1">YIM B02566</strain>
    </source>
</reference>
<proteinExistence type="predicted"/>
<keyword evidence="2" id="KW-1185">Reference proteome</keyword>
<evidence type="ECO:0000313" key="2">
    <source>
        <dbReference type="Proteomes" id="UP000616151"/>
    </source>
</evidence>
<comment type="caution">
    <text evidence="1">The sequence shown here is derived from an EMBL/GenBank/DDBJ whole genome shotgun (WGS) entry which is preliminary data.</text>
</comment>
<accession>A0ACC5RC78</accession>